<keyword evidence="1" id="KW-0436">Ligase</keyword>
<dbReference type="GO" id="GO:0005737">
    <property type="term" value="C:cytoplasm"/>
    <property type="evidence" value="ECO:0007669"/>
    <property type="project" value="TreeGrafter"/>
</dbReference>
<dbReference type="PANTHER" id="PTHR45527">
    <property type="entry name" value="NONRIBOSOMAL PEPTIDE SYNTHETASE"/>
    <property type="match status" value="1"/>
</dbReference>
<evidence type="ECO:0000313" key="3">
    <source>
        <dbReference type="EMBL" id="EKC80641.1"/>
    </source>
</evidence>
<comment type="caution">
    <text evidence="3">The sequence shown here is derived from an EMBL/GenBank/DDBJ whole genome shotgun (WGS) entry which is preliminary data.</text>
</comment>
<evidence type="ECO:0000256" key="1">
    <source>
        <dbReference type="ARBA" id="ARBA00022598"/>
    </source>
</evidence>
<feature type="domain" description="Condensation" evidence="2">
    <location>
        <begin position="2"/>
        <end position="198"/>
    </location>
</feature>
<accession>K1V9M3</accession>
<dbReference type="GO" id="GO:0016874">
    <property type="term" value="F:ligase activity"/>
    <property type="evidence" value="ECO:0007669"/>
    <property type="project" value="UniProtKB-KW"/>
</dbReference>
<gene>
    <name evidence="3" type="ORF">LEA_01169</name>
</gene>
<dbReference type="GO" id="GO:0044550">
    <property type="term" value="P:secondary metabolite biosynthetic process"/>
    <property type="evidence" value="ECO:0007669"/>
    <property type="project" value="TreeGrafter"/>
</dbReference>
<dbReference type="SUPFAM" id="SSF52777">
    <property type="entry name" value="CoA-dependent acyltransferases"/>
    <property type="match status" value="1"/>
</dbReference>
<dbReference type="Gene3D" id="3.30.559.30">
    <property type="entry name" value="Nonribosomal peptide synthetase, condensation domain"/>
    <property type="match status" value="1"/>
</dbReference>
<dbReference type="AlphaFoldDB" id="K1V9M3"/>
<feature type="non-terminal residue" evidence="3">
    <location>
        <position position="247"/>
    </location>
</feature>
<reference evidence="3" key="1">
    <citation type="journal article" date="2013" name="Environ. Microbiol.">
        <title>Microbiota from the distal guts of lean and obese adolescents exhibit partial functional redundancy besides clear differences in community structure.</title>
        <authorList>
            <person name="Ferrer M."/>
            <person name="Ruiz A."/>
            <person name="Lanza F."/>
            <person name="Haange S.B."/>
            <person name="Oberbach A."/>
            <person name="Till H."/>
            <person name="Bargiela R."/>
            <person name="Campoy C."/>
            <person name="Segura M.T."/>
            <person name="Richter M."/>
            <person name="von Bergen M."/>
            <person name="Seifert J."/>
            <person name="Suarez A."/>
        </authorList>
    </citation>
    <scope>NUCLEOTIDE SEQUENCE</scope>
</reference>
<dbReference type="PANTHER" id="PTHR45527:SF10">
    <property type="entry name" value="PYOCHELIN SYNTHASE PCHF"/>
    <property type="match status" value="1"/>
</dbReference>
<dbReference type="Pfam" id="PF00668">
    <property type="entry name" value="Condensation"/>
    <property type="match status" value="1"/>
</dbReference>
<sequence length="247" mass="28618">EFETIYYNKGNGDEKCAISFRNYVLNEMGMKNSSRYRRDKEYWKNRLDIIPEAPVLPMRSNAEKSNKFIRMARKLSAEDWEKIKFFSSQNSVTPTATVLSIFALCIERWSVNKKFSLNLTTLIRNNKYTGIYNTIGDFTSVDVLEIDLSEKIIFADFVKNVNKQIFEDLDHSSYSGIEVIRDLRKRRKNPMLLFPIIFTSSIGLIKNDGMVGKVNNNGISQTPQAFLDCQVMDNEEGLFINWDIRNG</sequence>
<name>K1V9M3_9ZZZZ</name>
<dbReference type="InterPro" id="IPR001242">
    <property type="entry name" value="Condensation_dom"/>
</dbReference>
<dbReference type="GO" id="GO:0031177">
    <property type="term" value="F:phosphopantetheine binding"/>
    <property type="evidence" value="ECO:0007669"/>
    <property type="project" value="TreeGrafter"/>
</dbReference>
<evidence type="ECO:0000259" key="2">
    <source>
        <dbReference type="Pfam" id="PF00668"/>
    </source>
</evidence>
<dbReference type="GO" id="GO:0043041">
    <property type="term" value="P:amino acid activation for nonribosomal peptide biosynthetic process"/>
    <property type="evidence" value="ECO:0007669"/>
    <property type="project" value="TreeGrafter"/>
</dbReference>
<organism evidence="3">
    <name type="scientific">human gut metagenome</name>
    <dbReference type="NCBI Taxonomy" id="408170"/>
    <lineage>
        <taxon>unclassified sequences</taxon>
        <taxon>metagenomes</taxon>
        <taxon>organismal metagenomes</taxon>
    </lineage>
</organism>
<feature type="non-terminal residue" evidence="3">
    <location>
        <position position="1"/>
    </location>
</feature>
<proteinExistence type="predicted"/>
<dbReference type="EMBL" id="AJWY01000818">
    <property type="protein sequence ID" value="EKC80641.1"/>
    <property type="molecule type" value="Genomic_DNA"/>
</dbReference>
<protein>
    <submittedName>
        <fullName evidence="3">Non-ribosomal peptide synthase</fullName>
    </submittedName>
</protein>